<feature type="transmembrane region" description="Helical" evidence="1">
    <location>
        <begin position="56"/>
        <end position="78"/>
    </location>
</feature>
<dbReference type="GeneID" id="63183432"/>
<keyword evidence="1" id="KW-0812">Transmembrane</keyword>
<keyword evidence="3" id="KW-1185">Reference proteome</keyword>
<sequence>MPLRAVSPCSGGDRHTAASGNALTSAFGVPVLVAATRLGLGALEAGLERADVFDEAYDLCVLVSLVMFVQVAPVIANLR</sequence>
<dbReference type="RefSeq" id="WP_207271626.1">
    <property type="nucleotide sequence ID" value="NZ_CP071463.1"/>
</dbReference>
<dbReference type="AlphaFoldDB" id="A0A8A2UE88"/>
<name>A0A8A2UE88_9EURY</name>
<gene>
    <name evidence="2" type="ORF">J0X27_06770</name>
</gene>
<keyword evidence="1" id="KW-1133">Transmembrane helix</keyword>
<evidence type="ECO:0000313" key="3">
    <source>
        <dbReference type="Proteomes" id="UP000663191"/>
    </source>
</evidence>
<proteinExistence type="predicted"/>
<evidence type="ECO:0000313" key="2">
    <source>
        <dbReference type="EMBL" id="QSW86515.1"/>
    </source>
</evidence>
<keyword evidence="1" id="KW-0472">Membrane</keyword>
<evidence type="ECO:0000256" key="1">
    <source>
        <dbReference type="SAM" id="Phobius"/>
    </source>
</evidence>
<reference evidence="2 3" key="1">
    <citation type="journal article" date="2006" name="Int. J. Syst. Evol. Microbiol.">
        <title>Haloterrigena longa sp. nov. and Haloterrigena limicola sp. nov., extremely halophilic archaea isolated from a salt lake.</title>
        <authorList>
            <person name="Cui H.L."/>
            <person name="Tohty D."/>
            <person name="Zhou P.J."/>
            <person name="Liu S.J."/>
        </authorList>
    </citation>
    <scope>NUCLEOTIDE SEQUENCE [LARGE SCALE GENOMIC DNA]</scope>
    <source>
        <strain evidence="2 3">ABH32</strain>
    </source>
</reference>
<dbReference type="EMBL" id="CP071463">
    <property type="protein sequence ID" value="QSW86515.1"/>
    <property type="molecule type" value="Genomic_DNA"/>
</dbReference>
<accession>A0A8A2UE88</accession>
<dbReference type="KEGG" id="hlo:J0X27_06770"/>
<protein>
    <submittedName>
        <fullName evidence="2">Uncharacterized protein</fullName>
    </submittedName>
</protein>
<dbReference type="Proteomes" id="UP000663191">
    <property type="component" value="Chromosome"/>
</dbReference>
<organism evidence="2 3">
    <name type="scientific">Natrinema longum</name>
    <dbReference type="NCBI Taxonomy" id="370324"/>
    <lineage>
        <taxon>Archaea</taxon>
        <taxon>Methanobacteriati</taxon>
        <taxon>Methanobacteriota</taxon>
        <taxon>Stenosarchaea group</taxon>
        <taxon>Halobacteria</taxon>
        <taxon>Halobacteriales</taxon>
        <taxon>Natrialbaceae</taxon>
        <taxon>Natrinema</taxon>
    </lineage>
</organism>